<evidence type="ECO:0000313" key="2">
    <source>
        <dbReference type="EMBL" id="KAG7575346.1"/>
    </source>
</evidence>
<dbReference type="PANTHER" id="PTHR14614">
    <property type="entry name" value="HEPATOCELLULAR CARCINOMA-ASSOCIATED ANTIGEN"/>
    <property type="match status" value="1"/>
</dbReference>
<dbReference type="EC" id="2.1.1.-" evidence="1"/>
<dbReference type="HAMAP" id="MF_03198">
    <property type="entry name" value="Methyltr_EFM6"/>
    <property type="match status" value="1"/>
</dbReference>
<protein>
    <recommendedName>
        <fullName evidence="1">Protein-lysine N-methyltransferase EFM6</fullName>
        <ecNumber evidence="1">2.1.1.-</ecNumber>
    </recommendedName>
    <alternativeName>
        <fullName evidence="1">Elongation factor methyltransferase 6</fullName>
    </alternativeName>
</protein>
<feature type="binding site" evidence="1">
    <location>
        <begin position="96"/>
        <end position="98"/>
    </location>
    <ligand>
        <name>S-adenosyl-L-methionine</name>
        <dbReference type="ChEBI" id="CHEBI:59789"/>
    </ligand>
</feature>
<dbReference type="Pfam" id="PF10294">
    <property type="entry name" value="Methyltransf_16"/>
    <property type="match status" value="1"/>
</dbReference>
<dbReference type="InterPro" id="IPR019410">
    <property type="entry name" value="Methyltransf_16"/>
</dbReference>
<feature type="binding site" evidence="1">
    <location>
        <position position="66"/>
    </location>
    <ligand>
        <name>S-adenosyl-L-methionine</name>
        <dbReference type="ChEBI" id="CHEBI:59789"/>
    </ligand>
</feature>
<organism evidence="2 3">
    <name type="scientific">Filobasidium floriforme</name>
    <dbReference type="NCBI Taxonomy" id="5210"/>
    <lineage>
        <taxon>Eukaryota</taxon>
        <taxon>Fungi</taxon>
        <taxon>Dikarya</taxon>
        <taxon>Basidiomycota</taxon>
        <taxon>Agaricomycotina</taxon>
        <taxon>Tremellomycetes</taxon>
        <taxon>Filobasidiales</taxon>
        <taxon>Filobasidiaceae</taxon>
        <taxon>Filobasidium</taxon>
    </lineage>
</organism>
<reference evidence="2" key="1">
    <citation type="submission" date="2020-04" db="EMBL/GenBank/DDBJ databases">
        <title>Analysis of mating type loci in Filobasidium floriforme.</title>
        <authorList>
            <person name="Nowrousian M."/>
        </authorList>
    </citation>
    <scope>NUCLEOTIDE SEQUENCE</scope>
    <source>
        <strain evidence="2">CBS 6242</strain>
    </source>
</reference>
<dbReference type="OrthoDB" id="407325at2759"/>
<comment type="caution">
    <text evidence="2">The sequence shown here is derived from an EMBL/GenBank/DDBJ whole genome shotgun (WGS) entry which is preliminary data.</text>
</comment>
<keyword evidence="1" id="KW-0963">Cytoplasm</keyword>
<keyword evidence="1" id="KW-0808">Transferase</keyword>
<gene>
    <name evidence="1" type="primary">EFM6</name>
    <name evidence="2" type="ORF">FFLO_00336</name>
</gene>
<name>A0A8K0NTU5_9TREE</name>
<accession>A0A8K0NTU5</accession>
<proteinExistence type="inferred from homology"/>
<comment type="subcellular location">
    <subcellularLocation>
        <location evidence="1">Cytoplasm</location>
    </subcellularLocation>
</comment>
<dbReference type="SUPFAM" id="SSF53335">
    <property type="entry name" value="S-adenosyl-L-methionine-dependent methyltransferases"/>
    <property type="match status" value="1"/>
</dbReference>
<dbReference type="AlphaFoldDB" id="A0A8K0NTU5"/>
<dbReference type="GO" id="GO:0005737">
    <property type="term" value="C:cytoplasm"/>
    <property type="evidence" value="ECO:0007669"/>
    <property type="project" value="UniProtKB-SubCell"/>
</dbReference>
<evidence type="ECO:0000313" key="3">
    <source>
        <dbReference type="Proteomes" id="UP000812966"/>
    </source>
</evidence>
<dbReference type="Gene3D" id="3.40.50.150">
    <property type="entry name" value="Vaccinia Virus protein VP39"/>
    <property type="match status" value="1"/>
</dbReference>
<dbReference type="EMBL" id="JABELV010000004">
    <property type="protein sequence ID" value="KAG7575346.1"/>
    <property type="molecule type" value="Genomic_DNA"/>
</dbReference>
<comment type="function">
    <text evidence="1">S-adenosyl-L-methionine-dependent protein-lysine N-methyltransferase that methylates elongation factor 1-alpha.</text>
</comment>
<dbReference type="InterPro" id="IPR029063">
    <property type="entry name" value="SAM-dependent_MTases_sf"/>
</dbReference>
<dbReference type="GO" id="GO:0016279">
    <property type="term" value="F:protein-lysine N-methyltransferase activity"/>
    <property type="evidence" value="ECO:0007669"/>
    <property type="project" value="UniProtKB-UniRule"/>
</dbReference>
<feature type="binding site" evidence="1">
    <location>
        <position position="168"/>
    </location>
    <ligand>
        <name>S-adenosyl-L-methionine</name>
        <dbReference type="ChEBI" id="CHEBI:59789"/>
    </ligand>
</feature>
<keyword evidence="1" id="KW-0949">S-adenosyl-L-methionine</keyword>
<dbReference type="Proteomes" id="UP000812966">
    <property type="component" value="Unassembled WGS sequence"/>
</dbReference>
<dbReference type="InterPro" id="IPR033684">
    <property type="entry name" value="EFM6"/>
</dbReference>
<keyword evidence="1" id="KW-0489">Methyltransferase</keyword>
<comment type="similarity">
    <text evidence="1">Belongs to the class I-like SAM-binding methyltransferase superfamily. METTL21 family. EFM6 subfamily.</text>
</comment>
<dbReference type="PANTHER" id="PTHR14614:SF132">
    <property type="entry name" value="PROTEIN-LYSINE METHYLTRANSFERASE C42C1.13"/>
    <property type="match status" value="1"/>
</dbReference>
<feature type="binding site" evidence="1">
    <location>
        <position position="150"/>
    </location>
    <ligand>
        <name>S-adenosyl-L-methionine</name>
        <dbReference type="ChEBI" id="CHEBI:59789"/>
    </ligand>
</feature>
<evidence type="ECO:0000256" key="1">
    <source>
        <dbReference type="HAMAP-Rule" id="MF_03198"/>
    </source>
</evidence>
<dbReference type="GO" id="GO:0032259">
    <property type="term" value="P:methylation"/>
    <property type="evidence" value="ECO:0007669"/>
    <property type="project" value="UniProtKB-KW"/>
</dbReference>
<sequence length="248" mass="27186">MTTSRPVSPALSTSSTSSSLDILKSFAVPIREPTAPESEVTIEVTGLEKGVKLAVDAGPGCGGIAWPAGEVLSNYLAYRHGLEPDKLRDKTVIELGSGTGLVGLVVGLLEPSARIWITDQEPLLPLMKENVLLNFPTTASPPVHVSELDWGTTPPSSLPSSPDIILAADCVYFEPAFPLLVETLCGLCPIGEDREVLFCWKKRRKADMRFFKMLKKHFSSSPVEDDRPGERERYEREGVKLMRLVRIK</sequence>
<keyword evidence="3" id="KW-1185">Reference proteome</keyword>
<feature type="binding site" evidence="1">
    <location>
        <position position="119"/>
    </location>
    <ligand>
        <name>S-adenosyl-L-methionine</name>
        <dbReference type="ChEBI" id="CHEBI:59789"/>
    </ligand>
</feature>